<protein>
    <submittedName>
        <fullName evidence="2">DUF5367 domain-containing protein</fullName>
    </submittedName>
</protein>
<gene>
    <name evidence="2" type="ORF">HCU67_07640</name>
</gene>
<evidence type="ECO:0000313" key="3">
    <source>
        <dbReference type="Proteomes" id="UP000718451"/>
    </source>
</evidence>
<dbReference type="Proteomes" id="UP000718451">
    <property type="component" value="Unassembled WGS sequence"/>
</dbReference>
<dbReference type="RefSeq" id="WP_168551965.1">
    <property type="nucleotide sequence ID" value="NZ_JAAWWL010000001.1"/>
</dbReference>
<feature type="transmembrane region" description="Helical" evidence="1">
    <location>
        <begin position="7"/>
        <end position="29"/>
    </location>
</feature>
<dbReference type="InterPro" id="IPR020509">
    <property type="entry name" value="Uncharacterised_YnzE"/>
</dbReference>
<evidence type="ECO:0000313" key="2">
    <source>
        <dbReference type="EMBL" id="NKI31816.1"/>
    </source>
</evidence>
<organism evidence="2 3">
    <name type="scientific">Croceivirga thetidis</name>
    <dbReference type="NCBI Taxonomy" id="2721623"/>
    <lineage>
        <taxon>Bacteria</taxon>
        <taxon>Pseudomonadati</taxon>
        <taxon>Bacteroidota</taxon>
        <taxon>Flavobacteriia</taxon>
        <taxon>Flavobacteriales</taxon>
        <taxon>Flavobacteriaceae</taxon>
        <taxon>Croceivirga</taxon>
    </lineage>
</organism>
<dbReference type="EMBL" id="JAAWWL010000001">
    <property type="protein sequence ID" value="NKI31816.1"/>
    <property type="molecule type" value="Genomic_DNA"/>
</dbReference>
<sequence>MEKIRAIIIGVVIWFFGVSAFTLSFFIPILHDAELQANLVLFLTVIPLVWFGTKIYFLKGAKTKGFWVGLTFFFIAALLDALITVPLLIIPNGGSHLEFYADPGFWCIGLLFIGVATLFGHLKKKRTTEFI</sequence>
<name>A0ABX1GPF5_9FLAO</name>
<feature type="transmembrane region" description="Helical" evidence="1">
    <location>
        <begin position="65"/>
        <end position="91"/>
    </location>
</feature>
<keyword evidence="1" id="KW-0472">Membrane</keyword>
<evidence type="ECO:0000256" key="1">
    <source>
        <dbReference type="SAM" id="Phobius"/>
    </source>
</evidence>
<keyword evidence="1" id="KW-1133">Transmembrane helix</keyword>
<comment type="caution">
    <text evidence="2">The sequence shown here is derived from an EMBL/GenBank/DDBJ whole genome shotgun (WGS) entry which is preliminary data.</text>
</comment>
<keyword evidence="1" id="KW-0812">Transmembrane</keyword>
<dbReference type="Pfam" id="PF17329">
    <property type="entry name" value="DUF5367"/>
    <property type="match status" value="1"/>
</dbReference>
<feature type="transmembrane region" description="Helical" evidence="1">
    <location>
        <begin position="35"/>
        <end position="53"/>
    </location>
</feature>
<accession>A0ABX1GPF5</accession>
<proteinExistence type="predicted"/>
<feature type="transmembrane region" description="Helical" evidence="1">
    <location>
        <begin position="103"/>
        <end position="122"/>
    </location>
</feature>
<keyword evidence="3" id="KW-1185">Reference proteome</keyword>
<reference evidence="2 3" key="1">
    <citation type="submission" date="2020-04" db="EMBL/GenBank/DDBJ databases">
        <authorList>
            <person name="Yoon J."/>
        </authorList>
    </citation>
    <scope>NUCLEOTIDE SEQUENCE [LARGE SCALE GENOMIC DNA]</scope>
    <source>
        <strain evidence="2 3">DJ-13</strain>
    </source>
</reference>